<protein>
    <submittedName>
        <fullName evidence="1">Uncharacterized protein</fullName>
    </submittedName>
</protein>
<proteinExistence type="predicted"/>
<evidence type="ECO:0000313" key="2">
    <source>
        <dbReference type="Proteomes" id="UP000049855"/>
    </source>
</evidence>
<evidence type="ECO:0000313" key="1">
    <source>
        <dbReference type="EMBL" id="CQR72619.1"/>
    </source>
</evidence>
<keyword evidence="2" id="KW-1185">Reference proteome</keyword>
<sequence length="47" mass="5679">MRRTIATPSIEQLMKAHFENRLQDKLKIFSRYRLLIINEIGYLTKDI</sequence>
<dbReference type="Proteomes" id="UP000049855">
    <property type="component" value="Unassembled WGS sequence"/>
</dbReference>
<name>A0A0U1KZS4_9FIRM</name>
<accession>A0A0U1KZS4</accession>
<organism evidence="1 2">
    <name type="scientific">Sporomusa ovata</name>
    <dbReference type="NCBI Taxonomy" id="2378"/>
    <lineage>
        <taxon>Bacteria</taxon>
        <taxon>Bacillati</taxon>
        <taxon>Bacillota</taxon>
        <taxon>Negativicutes</taxon>
        <taxon>Selenomonadales</taxon>
        <taxon>Sporomusaceae</taxon>
        <taxon>Sporomusa</taxon>
    </lineage>
</organism>
<dbReference type="AlphaFoldDB" id="A0A0U1KZS4"/>
<gene>
    <name evidence="1" type="ORF">SpAn4DRAFT_3079</name>
</gene>
<reference evidence="2" key="1">
    <citation type="submission" date="2015-03" db="EMBL/GenBank/DDBJ databases">
        <authorList>
            <person name="Nijsse Bart"/>
        </authorList>
    </citation>
    <scope>NUCLEOTIDE SEQUENCE [LARGE SCALE GENOMIC DNA]</scope>
</reference>
<dbReference type="EMBL" id="CTRP01000010">
    <property type="protein sequence ID" value="CQR72619.1"/>
    <property type="molecule type" value="Genomic_DNA"/>
</dbReference>